<dbReference type="SUPFAM" id="SSF55447">
    <property type="entry name" value="CO dehydrogenase flavoprotein C-terminal domain-like"/>
    <property type="match status" value="1"/>
</dbReference>
<dbReference type="PANTHER" id="PTHR42659:SF9">
    <property type="entry name" value="XANTHINE DEHYDROGENASE FAD-BINDING SUBUNIT XDHB-RELATED"/>
    <property type="match status" value="1"/>
</dbReference>
<dbReference type="Pfam" id="PF00941">
    <property type="entry name" value="FAD_binding_5"/>
    <property type="match status" value="1"/>
</dbReference>
<dbReference type="Proteomes" id="UP000502196">
    <property type="component" value="Chromosome"/>
</dbReference>
<feature type="region of interest" description="Disordered" evidence="3">
    <location>
        <begin position="64"/>
        <end position="90"/>
    </location>
</feature>
<dbReference type="SUPFAM" id="SSF56176">
    <property type="entry name" value="FAD-binding/transporter-associated domain-like"/>
    <property type="match status" value="1"/>
</dbReference>
<evidence type="ECO:0000256" key="2">
    <source>
        <dbReference type="ARBA" id="ARBA00023002"/>
    </source>
</evidence>
<protein>
    <submittedName>
        <fullName evidence="5">Molybdopterin dehydrogenase FAD-binding protein</fullName>
    </submittedName>
</protein>
<name>A0A6F9E719_9BACL</name>
<dbReference type="PANTHER" id="PTHR42659">
    <property type="entry name" value="XANTHINE DEHYDROGENASE SUBUNIT C-RELATED"/>
    <property type="match status" value="1"/>
</dbReference>
<dbReference type="InterPro" id="IPR002346">
    <property type="entry name" value="Mopterin_DH_FAD-bd"/>
</dbReference>
<dbReference type="InterPro" id="IPR016169">
    <property type="entry name" value="FAD-bd_PCMH_sub2"/>
</dbReference>
<evidence type="ECO:0000256" key="3">
    <source>
        <dbReference type="SAM" id="MobiDB-lite"/>
    </source>
</evidence>
<dbReference type="InterPro" id="IPR005107">
    <property type="entry name" value="CO_DH_flav_C"/>
</dbReference>
<dbReference type="SMART" id="SM01092">
    <property type="entry name" value="CO_deh_flav_C"/>
    <property type="match status" value="1"/>
</dbReference>
<proteinExistence type="predicted"/>
<dbReference type="Pfam" id="PF03450">
    <property type="entry name" value="CO_deh_flav_C"/>
    <property type="match status" value="1"/>
</dbReference>
<evidence type="ECO:0000313" key="6">
    <source>
        <dbReference type="Proteomes" id="UP000502196"/>
    </source>
</evidence>
<dbReference type="RefSeq" id="WP_170085331.1">
    <property type="nucleotide sequence ID" value="NZ_CP047972.1"/>
</dbReference>
<feature type="compositionally biased region" description="Basic and acidic residues" evidence="3">
    <location>
        <begin position="64"/>
        <end position="75"/>
    </location>
</feature>
<evidence type="ECO:0000256" key="1">
    <source>
        <dbReference type="ARBA" id="ARBA00022630"/>
    </source>
</evidence>
<dbReference type="AlphaFoldDB" id="A0A6F9E719"/>
<organism evidence="5 6">
    <name type="scientific">Kyrpidia spormannii</name>
    <dbReference type="NCBI Taxonomy" id="2055160"/>
    <lineage>
        <taxon>Bacteria</taxon>
        <taxon>Bacillati</taxon>
        <taxon>Bacillota</taxon>
        <taxon>Bacilli</taxon>
        <taxon>Bacillales</taxon>
        <taxon>Alicyclobacillaceae</taxon>
        <taxon>Kyrpidia</taxon>
    </lineage>
</organism>
<gene>
    <name evidence="5" type="ORF">COOX1_1340</name>
</gene>
<evidence type="ECO:0000313" key="5">
    <source>
        <dbReference type="EMBL" id="CAB3392297.1"/>
    </source>
</evidence>
<dbReference type="InterPro" id="IPR036318">
    <property type="entry name" value="FAD-bd_PCMH-like_sf"/>
</dbReference>
<dbReference type="PROSITE" id="PS51387">
    <property type="entry name" value="FAD_PCMH"/>
    <property type="match status" value="1"/>
</dbReference>
<keyword evidence="1" id="KW-0285">Flavoprotein</keyword>
<accession>A0A6F9E719</accession>
<dbReference type="Gene3D" id="3.30.390.50">
    <property type="entry name" value="CO dehydrogenase flavoprotein, C-terminal domain"/>
    <property type="match status" value="1"/>
</dbReference>
<dbReference type="Gene3D" id="3.30.465.10">
    <property type="match status" value="1"/>
</dbReference>
<dbReference type="GO" id="GO:0016491">
    <property type="term" value="F:oxidoreductase activity"/>
    <property type="evidence" value="ECO:0007669"/>
    <property type="project" value="UniProtKB-KW"/>
</dbReference>
<keyword evidence="2" id="KW-0560">Oxidoreductase</keyword>
<reference evidence="5 6" key="1">
    <citation type="submission" date="2020-04" db="EMBL/GenBank/DDBJ databases">
        <authorList>
            <person name="Hogendoorn C."/>
        </authorList>
    </citation>
    <scope>NUCLEOTIDE SEQUENCE [LARGE SCALE GENOMIC DNA]</scope>
    <source>
        <strain evidence="5">COOX1</strain>
    </source>
</reference>
<dbReference type="EMBL" id="LR792683">
    <property type="protein sequence ID" value="CAB3392297.1"/>
    <property type="molecule type" value="Genomic_DNA"/>
</dbReference>
<sequence>MVRVTPQVWQPKSLEEAWDLGRSLGSGASYVSGGTWLQIQWRAGSLPRPGHLIRLDSIPELYERSKLHPPGDREPGAAPTGRPSGSGAESFRIGGMTPLAALRSDAGWGRLFPALPSACRRIAAPAVRELATVAGNLMTAGDLTPALVAMRAQLVWFTEGMRVRQSLEDWLQGGGAAGSGQGADPAAILAAVEIPPGALGGETFYVKLTRRDTFVPAVVTVAGWLVRDEDGVVREAVLAVGGAGARPGRLRRAEGCLKGGALWDDRVLLSTAQAVWEEFAPKGDTFSSADYCRRAASNLIIRELIKMRDPSQGGGQSAATQS</sequence>
<feature type="domain" description="FAD-binding PCMH-type" evidence="4">
    <location>
        <begin position="1"/>
        <end position="199"/>
    </location>
</feature>
<dbReference type="GO" id="GO:0071949">
    <property type="term" value="F:FAD binding"/>
    <property type="evidence" value="ECO:0007669"/>
    <property type="project" value="InterPro"/>
</dbReference>
<dbReference type="InterPro" id="IPR016166">
    <property type="entry name" value="FAD-bd_PCMH"/>
</dbReference>
<dbReference type="InterPro" id="IPR036683">
    <property type="entry name" value="CO_DH_flav_C_dom_sf"/>
</dbReference>
<dbReference type="InterPro" id="IPR051312">
    <property type="entry name" value="Diverse_Substr_Oxidored"/>
</dbReference>
<evidence type="ECO:0000259" key="4">
    <source>
        <dbReference type="PROSITE" id="PS51387"/>
    </source>
</evidence>